<dbReference type="Proteomes" id="UP000799291">
    <property type="component" value="Unassembled WGS sequence"/>
</dbReference>
<dbReference type="AlphaFoldDB" id="A0A6G1IKD2"/>
<dbReference type="InterPro" id="IPR036291">
    <property type="entry name" value="NAD(P)-bd_dom_sf"/>
</dbReference>
<proteinExistence type="predicted"/>
<dbReference type="PANTHER" id="PTHR43000">
    <property type="entry name" value="DTDP-D-GLUCOSE 4,6-DEHYDRATASE-RELATED"/>
    <property type="match status" value="1"/>
</dbReference>
<keyword evidence="3" id="KW-1185">Reference proteome</keyword>
<dbReference type="OrthoDB" id="10058185at2759"/>
<dbReference type="Pfam" id="PF01073">
    <property type="entry name" value="3Beta_HSD"/>
    <property type="match status" value="1"/>
</dbReference>
<dbReference type="GO" id="GO:0016616">
    <property type="term" value="F:oxidoreductase activity, acting on the CH-OH group of donors, NAD or NADP as acceptor"/>
    <property type="evidence" value="ECO:0007669"/>
    <property type="project" value="InterPro"/>
</dbReference>
<dbReference type="EMBL" id="MU005610">
    <property type="protein sequence ID" value="KAF2678704.1"/>
    <property type="molecule type" value="Genomic_DNA"/>
</dbReference>
<organism evidence="2 3">
    <name type="scientific">Lentithecium fluviatile CBS 122367</name>
    <dbReference type="NCBI Taxonomy" id="1168545"/>
    <lineage>
        <taxon>Eukaryota</taxon>
        <taxon>Fungi</taxon>
        <taxon>Dikarya</taxon>
        <taxon>Ascomycota</taxon>
        <taxon>Pezizomycotina</taxon>
        <taxon>Dothideomycetes</taxon>
        <taxon>Pleosporomycetidae</taxon>
        <taxon>Pleosporales</taxon>
        <taxon>Massarineae</taxon>
        <taxon>Lentitheciaceae</taxon>
        <taxon>Lentithecium</taxon>
    </lineage>
</organism>
<dbReference type="Gene3D" id="3.40.50.720">
    <property type="entry name" value="NAD(P)-binding Rossmann-like Domain"/>
    <property type="match status" value="1"/>
</dbReference>
<dbReference type="GO" id="GO:0006694">
    <property type="term" value="P:steroid biosynthetic process"/>
    <property type="evidence" value="ECO:0007669"/>
    <property type="project" value="InterPro"/>
</dbReference>
<gene>
    <name evidence="2" type="ORF">K458DRAFT_422940</name>
</gene>
<evidence type="ECO:0000259" key="1">
    <source>
        <dbReference type="Pfam" id="PF01073"/>
    </source>
</evidence>
<protein>
    <submittedName>
        <fullName evidence="2">NAD(P)-binding protein</fullName>
    </submittedName>
</protein>
<dbReference type="InterPro" id="IPR002225">
    <property type="entry name" value="3Beta_OHSteriod_DH/Estase"/>
</dbReference>
<accession>A0A6G1IKD2</accession>
<dbReference type="SUPFAM" id="SSF51735">
    <property type="entry name" value="NAD(P)-binding Rossmann-fold domains"/>
    <property type="match status" value="1"/>
</dbReference>
<evidence type="ECO:0000313" key="2">
    <source>
        <dbReference type="EMBL" id="KAF2678704.1"/>
    </source>
</evidence>
<sequence length="405" mass="44229">MCSDACLHHLYPKQLVLAMSTQYSVLVVGGAGFVGHHLAAGFLADPTFAVFVLSRSAASSKNQLKGAKYIAGDLTDRPSIKAVVEDVRPTVVVHAATPSPVTGTAKEYECVNFLGTRNLLKCAKESQHVRAFIFTSSSTLAKGAVHDNLDETCALANSDPKAPAYARVKANAEIMVLHANYPKPVEFEAEDASEGANWAGYLATASLRLPFVYGTGDHTAIPGVLNALAEGQTTTTIGDGKNLWSYCSTGNAATAHILLAFALLKPPSQIDASRRVDGEAFNINDGSPFPFWGFPKVCWKFAGYDPKPFPKVTHLPNWFVLSLATFLEWVYWMFTVGTKRPYKLGMQQVEYMCYTHTYSIGKAQKRLGYEPKLDFENDVKKAVEWCLDEGGWRAKLKGNKLVKSS</sequence>
<name>A0A6G1IKD2_9PLEO</name>
<reference evidence="2" key="1">
    <citation type="journal article" date="2020" name="Stud. Mycol.">
        <title>101 Dothideomycetes genomes: a test case for predicting lifestyles and emergence of pathogens.</title>
        <authorList>
            <person name="Haridas S."/>
            <person name="Albert R."/>
            <person name="Binder M."/>
            <person name="Bloem J."/>
            <person name="Labutti K."/>
            <person name="Salamov A."/>
            <person name="Andreopoulos B."/>
            <person name="Baker S."/>
            <person name="Barry K."/>
            <person name="Bills G."/>
            <person name="Bluhm B."/>
            <person name="Cannon C."/>
            <person name="Castanera R."/>
            <person name="Culley D."/>
            <person name="Daum C."/>
            <person name="Ezra D."/>
            <person name="Gonzalez J."/>
            <person name="Henrissat B."/>
            <person name="Kuo A."/>
            <person name="Liang C."/>
            <person name="Lipzen A."/>
            <person name="Lutzoni F."/>
            <person name="Magnuson J."/>
            <person name="Mondo S."/>
            <person name="Nolan M."/>
            <person name="Ohm R."/>
            <person name="Pangilinan J."/>
            <person name="Park H.-J."/>
            <person name="Ramirez L."/>
            <person name="Alfaro M."/>
            <person name="Sun H."/>
            <person name="Tritt A."/>
            <person name="Yoshinaga Y."/>
            <person name="Zwiers L.-H."/>
            <person name="Turgeon B."/>
            <person name="Goodwin S."/>
            <person name="Spatafora J."/>
            <person name="Crous P."/>
            <person name="Grigoriev I."/>
        </authorList>
    </citation>
    <scope>NUCLEOTIDE SEQUENCE</scope>
    <source>
        <strain evidence="2">CBS 122367</strain>
    </source>
</reference>
<evidence type="ECO:0000313" key="3">
    <source>
        <dbReference type="Proteomes" id="UP000799291"/>
    </source>
</evidence>
<feature type="domain" description="3-beta hydroxysteroid dehydrogenase/isomerase" evidence="1">
    <location>
        <begin position="26"/>
        <end position="307"/>
    </location>
</feature>